<dbReference type="OrthoDB" id="1672583at2759"/>
<keyword evidence="3" id="KW-1185">Reference proteome</keyword>
<feature type="region of interest" description="Disordered" evidence="1">
    <location>
        <begin position="21"/>
        <end position="100"/>
    </location>
</feature>
<dbReference type="AlphaFoldDB" id="F6HB74"/>
<dbReference type="HOGENOM" id="CLU_2311302_0_0_1"/>
<organism evidence="2 3">
    <name type="scientific">Vitis vinifera</name>
    <name type="common">Grape</name>
    <dbReference type="NCBI Taxonomy" id="29760"/>
    <lineage>
        <taxon>Eukaryota</taxon>
        <taxon>Viridiplantae</taxon>
        <taxon>Streptophyta</taxon>
        <taxon>Embryophyta</taxon>
        <taxon>Tracheophyta</taxon>
        <taxon>Spermatophyta</taxon>
        <taxon>Magnoliopsida</taxon>
        <taxon>eudicotyledons</taxon>
        <taxon>Gunneridae</taxon>
        <taxon>Pentapetalae</taxon>
        <taxon>rosids</taxon>
        <taxon>Vitales</taxon>
        <taxon>Vitaceae</taxon>
        <taxon>Viteae</taxon>
        <taxon>Vitis</taxon>
    </lineage>
</organism>
<accession>F6HB74</accession>
<dbReference type="InParanoid" id="F6HB74"/>
<evidence type="ECO:0000313" key="3">
    <source>
        <dbReference type="Proteomes" id="UP000009183"/>
    </source>
</evidence>
<reference evidence="3" key="1">
    <citation type="journal article" date="2007" name="Nature">
        <title>The grapevine genome sequence suggests ancestral hexaploidization in major angiosperm phyla.</title>
        <authorList>
            <consortium name="The French-Italian Public Consortium for Grapevine Genome Characterization."/>
            <person name="Jaillon O."/>
            <person name="Aury J.-M."/>
            <person name="Noel B."/>
            <person name="Policriti A."/>
            <person name="Clepet C."/>
            <person name="Casagrande A."/>
            <person name="Choisne N."/>
            <person name="Aubourg S."/>
            <person name="Vitulo N."/>
            <person name="Jubin C."/>
            <person name="Vezzi A."/>
            <person name="Legeai F."/>
            <person name="Hugueney P."/>
            <person name="Dasilva C."/>
            <person name="Horner D."/>
            <person name="Mica E."/>
            <person name="Jublot D."/>
            <person name="Poulain J."/>
            <person name="Bruyere C."/>
            <person name="Billault A."/>
            <person name="Segurens B."/>
            <person name="Gouyvenoux M."/>
            <person name="Ugarte E."/>
            <person name="Cattonaro F."/>
            <person name="Anthouard V."/>
            <person name="Vico V."/>
            <person name="Del Fabbro C."/>
            <person name="Alaux M."/>
            <person name="Di Gaspero G."/>
            <person name="Dumas V."/>
            <person name="Felice N."/>
            <person name="Paillard S."/>
            <person name="Juman I."/>
            <person name="Moroldo M."/>
            <person name="Scalabrin S."/>
            <person name="Canaguier A."/>
            <person name="Le Clainche I."/>
            <person name="Malacrida G."/>
            <person name="Durand E."/>
            <person name="Pesole G."/>
            <person name="Laucou V."/>
            <person name="Chatelet P."/>
            <person name="Merdinoglu D."/>
            <person name="Delledonne M."/>
            <person name="Pezzotti M."/>
            <person name="Lecharny A."/>
            <person name="Scarpelli C."/>
            <person name="Artiguenave F."/>
            <person name="Pe M.E."/>
            <person name="Valle G."/>
            <person name="Morgante M."/>
            <person name="Caboche M."/>
            <person name="Adam-Blondon A.-F."/>
            <person name="Weissenbach J."/>
            <person name="Quetier F."/>
            <person name="Wincker P."/>
        </authorList>
    </citation>
    <scope>NUCLEOTIDE SEQUENCE [LARGE SCALE GENOMIC DNA]</scope>
    <source>
        <strain evidence="3">cv. Pinot noir / PN40024</strain>
    </source>
</reference>
<dbReference type="EMBL" id="FN595509">
    <property type="protein sequence ID" value="CCB49458.1"/>
    <property type="molecule type" value="Genomic_DNA"/>
</dbReference>
<name>F6HB74_VITVI</name>
<proteinExistence type="predicted"/>
<sequence length="100" mass="10523">MARLTIPLAQALIHGKLSLTCPDNNSKSVRTRNGHHNKPATEATSGPETWGFGTESFTPTPAASSSFSRPTVGGNNAQLFGDSKRIESKPATQPAGWAGF</sequence>
<dbReference type="PaxDb" id="29760-VIT_13s0064g01820.t01"/>
<protein>
    <submittedName>
        <fullName evidence="2">Uncharacterized protein</fullName>
    </submittedName>
</protein>
<evidence type="ECO:0000256" key="1">
    <source>
        <dbReference type="SAM" id="MobiDB-lite"/>
    </source>
</evidence>
<gene>
    <name evidence="2" type="ordered locus">VIT_13s0064g01820</name>
</gene>
<dbReference type="ExpressionAtlas" id="F6HB74">
    <property type="expression patterns" value="baseline"/>
</dbReference>
<dbReference type="Proteomes" id="UP000009183">
    <property type="component" value="Chromosome 13"/>
</dbReference>
<feature type="compositionally biased region" description="Polar residues" evidence="1">
    <location>
        <begin position="55"/>
        <end position="78"/>
    </location>
</feature>
<feature type="compositionally biased region" description="Basic residues" evidence="1">
    <location>
        <begin position="29"/>
        <end position="38"/>
    </location>
</feature>
<dbReference type="STRING" id="29760.F6HB74"/>
<evidence type="ECO:0000313" key="2">
    <source>
        <dbReference type="EMBL" id="CCB49458.1"/>
    </source>
</evidence>